<dbReference type="InterPro" id="IPR013342">
    <property type="entry name" value="Mandelate_racemase_C"/>
</dbReference>
<gene>
    <name evidence="3" type="ORF">M9189_08490</name>
</gene>
<dbReference type="GO" id="GO:0016854">
    <property type="term" value="F:racemase and epimerase activity"/>
    <property type="evidence" value="ECO:0007669"/>
    <property type="project" value="UniProtKB-ARBA"/>
</dbReference>
<dbReference type="RefSeq" id="WP_250722346.1">
    <property type="nucleotide sequence ID" value="NZ_CP098400.1"/>
</dbReference>
<dbReference type="InterPro" id="IPR029065">
    <property type="entry name" value="Enolase_C-like"/>
</dbReference>
<dbReference type="PANTHER" id="PTHR48073:SF2">
    <property type="entry name" value="O-SUCCINYLBENZOATE SYNTHASE"/>
    <property type="match status" value="1"/>
</dbReference>
<dbReference type="CDD" id="cd03320">
    <property type="entry name" value="OSBS"/>
    <property type="match status" value="1"/>
</dbReference>
<dbReference type="PROSITE" id="PS00909">
    <property type="entry name" value="MR_MLE_2"/>
    <property type="match status" value="1"/>
</dbReference>
<proteinExistence type="predicted"/>
<reference evidence="3" key="1">
    <citation type="submission" date="2022-05" db="EMBL/GenBank/DDBJ databases">
        <authorList>
            <person name="Sun X."/>
        </authorList>
    </citation>
    <scope>NUCLEOTIDE SEQUENCE</scope>
    <source>
        <strain evidence="3">Ai-910</strain>
    </source>
</reference>
<dbReference type="SFLD" id="SFLDS00001">
    <property type="entry name" value="Enolase"/>
    <property type="match status" value="1"/>
</dbReference>
<evidence type="ECO:0000313" key="4">
    <source>
        <dbReference type="Proteomes" id="UP001056426"/>
    </source>
</evidence>
<dbReference type="GO" id="GO:0009063">
    <property type="term" value="P:amino acid catabolic process"/>
    <property type="evidence" value="ECO:0007669"/>
    <property type="project" value="InterPro"/>
</dbReference>
<dbReference type="InterPro" id="IPR018110">
    <property type="entry name" value="Mandel_Rmase/mucon_lact_enz_CS"/>
</dbReference>
<evidence type="ECO:0000259" key="2">
    <source>
        <dbReference type="SMART" id="SM00922"/>
    </source>
</evidence>
<organism evidence="3 4">
    <name type="scientific">Xiashengella succiniciproducens</name>
    <dbReference type="NCBI Taxonomy" id="2949635"/>
    <lineage>
        <taxon>Bacteria</taxon>
        <taxon>Pseudomonadati</taxon>
        <taxon>Bacteroidota</taxon>
        <taxon>Bacteroidia</taxon>
        <taxon>Marinilabiliales</taxon>
        <taxon>Marinilabiliaceae</taxon>
        <taxon>Xiashengella</taxon>
    </lineage>
</organism>
<evidence type="ECO:0000313" key="3">
    <source>
        <dbReference type="EMBL" id="URW78894.1"/>
    </source>
</evidence>
<dbReference type="KEGG" id="alkq:M9189_08490"/>
<dbReference type="PANTHER" id="PTHR48073">
    <property type="entry name" value="O-SUCCINYLBENZOATE SYNTHASE-RELATED"/>
    <property type="match status" value="1"/>
</dbReference>
<dbReference type="SMART" id="SM00922">
    <property type="entry name" value="MR_MLE"/>
    <property type="match status" value="1"/>
</dbReference>
<dbReference type="Pfam" id="PF13378">
    <property type="entry name" value="MR_MLE_C"/>
    <property type="match status" value="1"/>
</dbReference>
<dbReference type="SUPFAM" id="SSF54826">
    <property type="entry name" value="Enolase N-terminal domain-like"/>
    <property type="match status" value="1"/>
</dbReference>
<dbReference type="SFLD" id="SFLDG00180">
    <property type="entry name" value="muconate_cycloisomerase"/>
    <property type="match status" value="1"/>
</dbReference>
<dbReference type="SFLD" id="SFLDF00009">
    <property type="entry name" value="o-succinylbenzoate_synthase"/>
    <property type="match status" value="1"/>
</dbReference>
<evidence type="ECO:0000256" key="1">
    <source>
        <dbReference type="ARBA" id="ARBA00022723"/>
    </source>
</evidence>
<accession>A0A9J6ZMZ9</accession>
<dbReference type="Proteomes" id="UP001056426">
    <property type="component" value="Chromosome"/>
</dbReference>
<reference evidence="3" key="2">
    <citation type="submission" date="2022-06" db="EMBL/GenBank/DDBJ databases">
        <title>Xiashengella guii gen. nov. sp. nov., a bacterium isolated form anaerobic digestion tank.</title>
        <authorList>
            <person name="Huang H."/>
        </authorList>
    </citation>
    <scope>NUCLEOTIDE SEQUENCE</scope>
    <source>
        <strain evidence="3">Ai-910</strain>
    </source>
</reference>
<protein>
    <submittedName>
        <fullName evidence="3">O-succinylbenzoate synthase</fullName>
    </submittedName>
</protein>
<dbReference type="SUPFAM" id="SSF51604">
    <property type="entry name" value="Enolase C-terminal domain-like"/>
    <property type="match status" value="1"/>
</dbReference>
<dbReference type="AlphaFoldDB" id="A0A9J6ZMZ9"/>
<name>A0A9J6ZMZ9_9BACT</name>
<keyword evidence="1" id="KW-0479">Metal-binding</keyword>
<dbReference type="InterPro" id="IPR029017">
    <property type="entry name" value="Enolase-like_N"/>
</dbReference>
<keyword evidence="4" id="KW-1185">Reference proteome</keyword>
<dbReference type="Gene3D" id="3.20.20.120">
    <property type="entry name" value="Enolase-like C-terminal domain"/>
    <property type="match status" value="1"/>
</dbReference>
<sequence>MYKASFQLHKLYFKEPGGTSRGVLTSKLSYYLSVWNEDEPGIVGTGECSILPRLSIDDRPDLENKLSEVCGNINDYTVDLHHSLMDWPAVRFALETALIDLHKGGRNILFPSSFTDGLTSIPINGLIWMGNLDEMSRRIEAKLQDGFSCLKLKIGALDTDSELSLLRSLRKRFSPETIELRVDANGAFTPTQAKRILEELAKLKIHSIEQPIRAGHEKEMATLCANTPVPIALDEELIGVNRPEEKRYLLELIKPQYIILKPSLLGGFKASEEWIKHAKSLGTGWWVTSALEANTGLNAIAQWTATLGNPMPQGLGTGQVFSNNTGSFLVVENGHLHYRQPV</sequence>
<dbReference type="EMBL" id="CP098400">
    <property type="protein sequence ID" value="URW78894.1"/>
    <property type="molecule type" value="Genomic_DNA"/>
</dbReference>
<dbReference type="Gene3D" id="3.30.390.10">
    <property type="entry name" value="Enolase-like, N-terminal domain"/>
    <property type="match status" value="1"/>
</dbReference>
<dbReference type="GO" id="GO:0046872">
    <property type="term" value="F:metal ion binding"/>
    <property type="evidence" value="ECO:0007669"/>
    <property type="project" value="UniProtKB-KW"/>
</dbReference>
<dbReference type="InterPro" id="IPR036849">
    <property type="entry name" value="Enolase-like_C_sf"/>
</dbReference>
<feature type="domain" description="Mandelate racemase/muconate lactonizing enzyme C-terminal" evidence="2">
    <location>
        <begin position="132"/>
        <end position="230"/>
    </location>
</feature>